<dbReference type="EMBL" id="LR862136">
    <property type="protein sequence ID" value="CAD1842720.1"/>
    <property type="molecule type" value="Genomic_DNA"/>
</dbReference>
<dbReference type="PANTHER" id="PTHR13526">
    <property type="entry name" value="TRANSCRIPTION FACTOR SPT20 HOMOLOG"/>
    <property type="match status" value="1"/>
</dbReference>
<dbReference type="GO" id="GO:0000124">
    <property type="term" value="C:SAGA complex"/>
    <property type="evidence" value="ECO:0007669"/>
    <property type="project" value="InterPro"/>
</dbReference>
<dbReference type="InterPro" id="IPR046468">
    <property type="entry name" value="Spt20-like_SEP"/>
</dbReference>
<dbReference type="PANTHER" id="PTHR13526:SF8">
    <property type="entry name" value="TRANSCRIPTION FACTOR SPT20 HOMOLOG"/>
    <property type="match status" value="1"/>
</dbReference>
<dbReference type="GO" id="GO:0003712">
    <property type="term" value="F:transcription coregulator activity"/>
    <property type="evidence" value="ECO:0007669"/>
    <property type="project" value="InterPro"/>
</dbReference>
<proteinExistence type="predicted"/>
<dbReference type="Pfam" id="PF12090">
    <property type="entry name" value="Spt20_SEP"/>
    <property type="match status" value="1"/>
</dbReference>
<dbReference type="InterPro" id="IPR046467">
    <property type="entry name" value="PHL_dom"/>
</dbReference>
<gene>
    <name evidence="4" type="ORF">CB5_LOCUS25931</name>
</gene>
<evidence type="ECO:0000259" key="2">
    <source>
        <dbReference type="Pfam" id="PF12090"/>
    </source>
</evidence>
<name>A0A6V7QHY4_ANACO</name>
<feature type="region of interest" description="Disordered" evidence="1">
    <location>
        <begin position="277"/>
        <end position="303"/>
    </location>
</feature>
<evidence type="ECO:0000259" key="3">
    <source>
        <dbReference type="Pfam" id="PF20474"/>
    </source>
</evidence>
<dbReference type="GO" id="GO:0006357">
    <property type="term" value="P:regulation of transcription by RNA polymerase II"/>
    <property type="evidence" value="ECO:0007669"/>
    <property type="project" value="TreeGrafter"/>
</dbReference>
<evidence type="ECO:0000256" key="1">
    <source>
        <dbReference type="SAM" id="MobiDB-lite"/>
    </source>
</evidence>
<reference evidence="4" key="1">
    <citation type="submission" date="2020-07" db="EMBL/GenBank/DDBJ databases">
        <authorList>
            <person name="Lin J."/>
        </authorList>
    </citation>
    <scope>NUCLEOTIDE SEQUENCE</scope>
</reference>
<dbReference type="Pfam" id="PF20474">
    <property type="entry name" value="PHL"/>
    <property type="match status" value="1"/>
</dbReference>
<organism evidence="4">
    <name type="scientific">Ananas comosus var. bracteatus</name>
    <name type="common">red pineapple</name>
    <dbReference type="NCBI Taxonomy" id="296719"/>
    <lineage>
        <taxon>Eukaryota</taxon>
        <taxon>Viridiplantae</taxon>
        <taxon>Streptophyta</taxon>
        <taxon>Embryophyta</taxon>
        <taxon>Tracheophyta</taxon>
        <taxon>Spermatophyta</taxon>
        <taxon>Magnoliopsida</taxon>
        <taxon>Liliopsida</taxon>
        <taxon>Poales</taxon>
        <taxon>Bromeliaceae</taxon>
        <taxon>Bromelioideae</taxon>
        <taxon>Ananas</taxon>
    </lineage>
</organism>
<feature type="domain" description="PHL" evidence="3">
    <location>
        <begin position="491"/>
        <end position="641"/>
    </location>
</feature>
<protein>
    <submittedName>
        <fullName evidence="4">Uncharacterized protein</fullName>
    </submittedName>
</protein>
<dbReference type="AlphaFoldDB" id="A0A6V7QHY4"/>
<accession>A0A6V7QHY4</accession>
<feature type="domain" description="Spt20-like SEP" evidence="2">
    <location>
        <begin position="34"/>
        <end position="183"/>
    </location>
</feature>
<sequence length="1032" mass="114746">MGVSFKISRIGSRYRPRPRIPTPAATVVSVVELEASFALNLFPDGFFIGIPTEGMLLPLLGGVPVLHPYDRSSKTLFSAIENGWLPGDILDDIPCKYLNGTIICEVWDYRSCMTKLGDNEPLGDEFPKLKKVNLRMGMENVVKDMLSIADDSWTYNDLLQAESQIIKALRPGLNLDPKPLLNRLCRNPVPKMLDLGIQKKSTEKHKDTAETNYVSSQHVSRNVLSSTQEKNFVNNCSLEQEESSVVNCSLPKPHYTASVSSSGPVLDKTLGVSCTTQKTSLHNGKQRISAEPPSPPLKRPKQEPLEMVSSHINSDQSKMLPRQKQLEASNMQYLSNEGENNVMPVPKILKQGPVKFSNVKEEPTDLEKKIVRGPLNFELEDNQTKGAPCSSYPASAGIGIHKDKAAMVFTDSIEKVPISSAPKTSVVQANHSKKRRKKPEALIEVAAGTCNTSNDNSSMGNTSMQPTVETNVDLDPALHQKFSTIVTIIQRHGLDNKKAKVDKYLSRVSLSSCFLLPDKALRLEDTEECGSLTENTCMSKYLIGGSRNACKTRILTYQRVRFFFRDTGIPFWVDESRCKLVLLESEEPHVHEVAVEIIFDQGKRFNIAILPSSHHADVFAAQFSRLMKRDGYELLNDQLQRSSSSIANALCGSSVAATLPNITQLPYATPASNHLLHPAVPFGNNLSTLNLQQFPLLDIQSLIGMPPPFLSLIRPQQLETLSNLSSMSQQQSDFHNPLPYTPKALSDKRNARIGNVFINNPSDIGILLNRGQSYNQGTHLMSNNMPIQNFSHRNDGMIGDASLLNQALRRSCLDQFKYKAKAPIVLPERAAMNLCTNNYDLWQQFCAQQKEKLSQLTLQQKEQLLLLQPSLSLKQDSPALTRINQPLPVSCSEVSMQSRAHHVNGHVATVGSPQISSQTIGSGSSVTSTPVELGAPIRGSEHGKEIVEINCEITSWESGKKTDAIIGFMRIHLRQQNEVYQRQNLSVALDNEQELTVLHDMLNRIRVLNMPNVLVKGFWRPQLDVQWAEFLL</sequence>
<dbReference type="InterPro" id="IPR021950">
    <property type="entry name" value="Spt20"/>
</dbReference>
<evidence type="ECO:0000313" key="4">
    <source>
        <dbReference type="EMBL" id="CAD1842720.1"/>
    </source>
</evidence>